<evidence type="ECO:0000313" key="3">
    <source>
        <dbReference type="EnsemblPlants" id="cds.evm.model.08.900"/>
    </source>
</evidence>
<dbReference type="PANTHER" id="PTHR34379:SF6">
    <property type="entry name" value="PROTEIN 3F"/>
    <property type="match status" value="1"/>
</dbReference>
<dbReference type="OMA" id="DNGLMIG"/>
<keyword evidence="2" id="KW-0472">Membrane</keyword>
<keyword evidence="4" id="KW-1185">Reference proteome</keyword>
<evidence type="ECO:0000313" key="4">
    <source>
        <dbReference type="Proteomes" id="UP000596661"/>
    </source>
</evidence>
<dbReference type="KEGG" id="csav:115725750"/>
<evidence type="ECO:0000256" key="1">
    <source>
        <dbReference type="SAM" id="MobiDB-lite"/>
    </source>
</evidence>
<evidence type="ECO:0000256" key="2">
    <source>
        <dbReference type="SAM" id="Phobius"/>
    </source>
</evidence>
<protein>
    <submittedName>
        <fullName evidence="3">Uncharacterized protein</fullName>
    </submittedName>
</protein>
<organism evidence="3 4">
    <name type="scientific">Cannabis sativa</name>
    <name type="common">Hemp</name>
    <name type="synonym">Marijuana</name>
    <dbReference type="NCBI Taxonomy" id="3483"/>
    <lineage>
        <taxon>Eukaryota</taxon>
        <taxon>Viridiplantae</taxon>
        <taxon>Streptophyta</taxon>
        <taxon>Embryophyta</taxon>
        <taxon>Tracheophyta</taxon>
        <taxon>Spermatophyta</taxon>
        <taxon>Magnoliopsida</taxon>
        <taxon>eudicotyledons</taxon>
        <taxon>Gunneridae</taxon>
        <taxon>Pentapetalae</taxon>
        <taxon>rosids</taxon>
        <taxon>fabids</taxon>
        <taxon>Rosales</taxon>
        <taxon>Cannabaceae</taxon>
        <taxon>Cannabis</taxon>
    </lineage>
</organism>
<keyword evidence="2" id="KW-1133">Transmembrane helix</keyword>
<feature type="transmembrane region" description="Helical" evidence="2">
    <location>
        <begin position="203"/>
        <end position="231"/>
    </location>
</feature>
<dbReference type="Gramene" id="evm.model.08.900">
    <property type="protein sequence ID" value="cds.evm.model.08.900"/>
    <property type="gene ID" value="evm.TU.08.900"/>
</dbReference>
<dbReference type="RefSeq" id="XP_030511214.1">
    <property type="nucleotide sequence ID" value="XM_030655354.2"/>
</dbReference>
<reference evidence="3" key="2">
    <citation type="submission" date="2021-03" db="UniProtKB">
        <authorList>
            <consortium name="EnsemblPlants"/>
        </authorList>
    </citation>
    <scope>IDENTIFICATION</scope>
</reference>
<sequence>MSKTKSSSKKGSNLLMCFRPGEVDSDRSGRVEPVVAYIAMRKKGSSHVVLPAADEKEAGENGRGMKKVGSRRFSSAWKAVNLFEVSTANKKSNKGKLDKKASSKLISESARFNYRVSTNNDGFDFGQRILSRSASALATSSSALTIANSISNNTCNTNPTLCSSCSSSLITQTTPFDESKSKKLVNDDDDEYGKGYKSSDCGLVLMLLILFVLVFWGRICAILFTSTWLFLIPRWMQMKKSFTSSPSKSSECKGKIVKEEIS</sequence>
<feature type="compositionally biased region" description="Basic and acidic residues" evidence="1">
    <location>
        <begin position="250"/>
        <end position="262"/>
    </location>
</feature>
<gene>
    <name evidence="3" type="primary">LOC115725750</name>
</gene>
<feature type="region of interest" description="Disordered" evidence="1">
    <location>
        <begin position="242"/>
        <end position="262"/>
    </location>
</feature>
<dbReference type="PANTHER" id="PTHR34379">
    <property type="entry name" value="OS07G0553800 PROTEIN"/>
    <property type="match status" value="1"/>
</dbReference>
<name>A0A803QCQ9_CANSA</name>
<dbReference type="InterPro" id="IPR040411">
    <property type="entry name" value="At5g23160-like"/>
</dbReference>
<dbReference type="OrthoDB" id="1886721at2759"/>
<dbReference type="Proteomes" id="UP000596661">
    <property type="component" value="Chromosome 8"/>
</dbReference>
<dbReference type="EnsemblPlants" id="evm.model.08.900">
    <property type="protein sequence ID" value="cds.evm.model.08.900"/>
    <property type="gene ID" value="evm.TU.08.900"/>
</dbReference>
<dbReference type="AlphaFoldDB" id="A0A803QCQ9"/>
<reference evidence="3" key="1">
    <citation type="submission" date="2018-11" db="EMBL/GenBank/DDBJ databases">
        <authorList>
            <person name="Grassa J C."/>
        </authorList>
    </citation>
    <scope>NUCLEOTIDE SEQUENCE [LARGE SCALE GENOMIC DNA]</scope>
</reference>
<proteinExistence type="predicted"/>
<dbReference type="EMBL" id="UZAU01000694">
    <property type="status" value="NOT_ANNOTATED_CDS"/>
    <property type="molecule type" value="Genomic_DNA"/>
</dbReference>
<dbReference type="GeneID" id="115725750"/>
<keyword evidence="2" id="KW-0812">Transmembrane</keyword>
<accession>A0A803QCQ9</accession>